<dbReference type="GO" id="GO:0005789">
    <property type="term" value="C:endoplasmic reticulum membrane"/>
    <property type="evidence" value="ECO:0007669"/>
    <property type="project" value="UniProtKB-SubCell"/>
</dbReference>
<keyword evidence="8 12" id="KW-0812">Transmembrane</keyword>
<dbReference type="GO" id="GO:0000009">
    <property type="term" value="F:alpha-1,6-mannosyltransferase activity"/>
    <property type="evidence" value="ECO:0007669"/>
    <property type="project" value="InterPro"/>
</dbReference>
<comment type="subcellular location">
    <subcellularLocation>
        <location evidence="1 12">Endoplasmic reticulum membrane</location>
        <topology evidence="1 12">Multi-pass membrane protein</topology>
    </subcellularLocation>
</comment>
<sequence length="452" mass="51025">MGTASDRVHTIQARQLIPFFFIWKSFLFIVAALSPGPGYDTSSLILLKKTGYRETSSPLWLGIDRLTLRLLRWDALYFVSAAQRDYVYEQEWAFSWAYSHIILRRFSQYIPGHSGSSLNSYVWAGIIFSNICHLISVLVLHRLLRLIVNRPQERQLPFIACILHILSPAGLFLSAPYAEGLFSALNFTGMLCYVIARTTAHSMGAWGFYQDAYLLGSGLFFALASLFRSNGLLSGLILLYDVIHALPAILTGQWSRHDARRIGVTCVAGSFIAAGFIMPQFLAYRIYCTVQGNNENVRPWCNRIIPSIYTWVQSHYWNVGFLRYWTLSNVPLFLLAAPMIWILIKSSVTVLQGHFQSPGLKPSAPPDLSFSHLALPQLALAIAATTSFHVQVINRLSSGYPMWYLVIAKWMLDHASSQGQRNSNKMPQWIVRSMVMYAIIQGLLFANFLPPA</sequence>
<dbReference type="EC" id="2.4.1.-" evidence="12"/>
<dbReference type="GO" id="GO:0004376">
    <property type="term" value="F:GPI mannosyltransferase activity"/>
    <property type="evidence" value="ECO:0007669"/>
    <property type="project" value="InterPro"/>
</dbReference>
<comment type="caution">
    <text evidence="13">The sequence shown here is derived from an EMBL/GenBank/DDBJ whole genome shotgun (WGS) entry which is preliminary data.</text>
</comment>
<dbReference type="PANTHER" id="PTHR12468">
    <property type="entry name" value="GPI MANNOSYLTRANSFERASE 2"/>
    <property type="match status" value="1"/>
</dbReference>
<organism evidence="13 14">
    <name type="scientific">Dendryphion nanum</name>
    <dbReference type="NCBI Taxonomy" id="256645"/>
    <lineage>
        <taxon>Eukaryota</taxon>
        <taxon>Fungi</taxon>
        <taxon>Dikarya</taxon>
        <taxon>Ascomycota</taxon>
        <taxon>Pezizomycotina</taxon>
        <taxon>Dothideomycetes</taxon>
        <taxon>Pleosporomycetidae</taxon>
        <taxon>Pleosporales</taxon>
        <taxon>Torulaceae</taxon>
        <taxon>Dendryphion</taxon>
    </lineage>
</organism>
<feature type="transmembrane region" description="Helical" evidence="12">
    <location>
        <begin position="429"/>
        <end position="449"/>
    </location>
</feature>
<evidence type="ECO:0000256" key="10">
    <source>
        <dbReference type="ARBA" id="ARBA00022989"/>
    </source>
</evidence>
<gene>
    <name evidence="13" type="ORF">B0J11DRAFT_547631</name>
</gene>
<keyword evidence="7 12" id="KW-0808">Transferase</keyword>
<comment type="function">
    <text evidence="12">Mannosyltransferase involved in glycosylphosphatidylinositol-anchor biosynthesis.</text>
</comment>
<evidence type="ECO:0000256" key="8">
    <source>
        <dbReference type="ARBA" id="ARBA00022692"/>
    </source>
</evidence>
<dbReference type="Pfam" id="PF04188">
    <property type="entry name" value="Mannosyl_trans2"/>
    <property type="match status" value="1"/>
</dbReference>
<evidence type="ECO:0000313" key="13">
    <source>
        <dbReference type="EMBL" id="KAH7135829.1"/>
    </source>
</evidence>
<evidence type="ECO:0000256" key="1">
    <source>
        <dbReference type="ARBA" id="ARBA00004477"/>
    </source>
</evidence>
<dbReference type="AlphaFoldDB" id="A0A9P9IZ79"/>
<evidence type="ECO:0000256" key="4">
    <source>
        <dbReference type="ARBA" id="ARBA00013795"/>
    </source>
</evidence>
<comment type="similarity">
    <text evidence="3 12">Belongs to the PIGV family.</text>
</comment>
<evidence type="ECO:0000256" key="11">
    <source>
        <dbReference type="ARBA" id="ARBA00023136"/>
    </source>
</evidence>
<evidence type="ECO:0000256" key="7">
    <source>
        <dbReference type="ARBA" id="ARBA00022679"/>
    </source>
</evidence>
<feature type="transmembrane region" description="Helical" evidence="12">
    <location>
        <begin position="156"/>
        <end position="174"/>
    </location>
</feature>
<dbReference type="EMBL" id="JAGMWT010000002">
    <property type="protein sequence ID" value="KAH7135829.1"/>
    <property type="molecule type" value="Genomic_DNA"/>
</dbReference>
<keyword evidence="10 12" id="KW-1133">Transmembrane helix</keyword>
<dbReference type="GO" id="GO:0031501">
    <property type="term" value="C:mannosyltransferase complex"/>
    <property type="evidence" value="ECO:0007669"/>
    <property type="project" value="TreeGrafter"/>
</dbReference>
<evidence type="ECO:0000256" key="3">
    <source>
        <dbReference type="ARBA" id="ARBA00008698"/>
    </source>
</evidence>
<feature type="transmembrane region" description="Helical" evidence="12">
    <location>
        <begin position="324"/>
        <end position="344"/>
    </location>
</feature>
<feature type="transmembrane region" description="Helical" evidence="12">
    <location>
        <begin position="262"/>
        <end position="287"/>
    </location>
</feature>
<keyword evidence="6 12" id="KW-0328">Glycosyltransferase</keyword>
<evidence type="ECO:0000256" key="12">
    <source>
        <dbReference type="RuleBase" id="RU363112"/>
    </source>
</evidence>
<keyword evidence="5 12" id="KW-0337">GPI-anchor biosynthesis</keyword>
<accession>A0A9P9IZ79</accession>
<evidence type="ECO:0000256" key="2">
    <source>
        <dbReference type="ARBA" id="ARBA00004687"/>
    </source>
</evidence>
<keyword evidence="14" id="KW-1185">Reference proteome</keyword>
<dbReference type="Proteomes" id="UP000700596">
    <property type="component" value="Unassembled WGS sequence"/>
</dbReference>
<keyword evidence="11 12" id="KW-0472">Membrane</keyword>
<name>A0A9P9IZ79_9PLEO</name>
<dbReference type="OrthoDB" id="10252502at2759"/>
<evidence type="ECO:0000256" key="6">
    <source>
        <dbReference type="ARBA" id="ARBA00022676"/>
    </source>
</evidence>
<dbReference type="PANTHER" id="PTHR12468:SF2">
    <property type="entry name" value="GPI MANNOSYLTRANSFERASE 2"/>
    <property type="match status" value="1"/>
</dbReference>
<proteinExistence type="inferred from homology"/>
<dbReference type="GO" id="GO:0006506">
    <property type="term" value="P:GPI anchor biosynthetic process"/>
    <property type="evidence" value="ECO:0007669"/>
    <property type="project" value="UniProtKB-KW"/>
</dbReference>
<reference evidence="13" key="1">
    <citation type="journal article" date="2021" name="Nat. Commun.">
        <title>Genetic determinants of endophytism in the Arabidopsis root mycobiome.</title>
        <authorList>
            <person name="Mesny F."/>
            <person name="Miyauchi S."/>
            <person name="Thiergart T."/>
            <person name="Pickel B."/>
            <person name="Atanasova L."/>
            <person name="Karlsson M."/>
            <person name="Huettel B."/>
            <person name="Barry K.W."/>
            <person name="Haridas S."/>
            <person name="Chen C."/>
            <person name="Bauer D."/>
            <person name="Andreopoulos W."/>
            <person name="Pangilinan J."/>
            <person name="LaButti K."/>
            <person name="Riley R."/>
            <person name="Lipzen A."/>
            <person name="Clum A."/>
            <person name="Drula E."/>
            <person name="Henrissat B."/>
            <person name="Kohler A."/>
            <person name="Grigoriev I.V."/>
            <person name="Martin F.M."/>
            <person name="Hacquard S."/>
        </authorList>
    </citation>
    <scope>NUCLEOTIDE SEQUENCE</scope>
    <source>
        <strain evidence="13">MPI-CAGE-CH-0243</strain>
    </source>
</reference>
<feature type="transmembrane region" description="Helical" evidence="12">
    <location>
        <begin position="121"/>
        <end position="144"/>
    </location>
</feature>
<dbReference type="InterPro" id="IPR007315">
    <property type="entry name" value="PIG-V/Gpi18"/>
</dbReference>
<comment type="pathway">
    <text evidence="2 12">Glycolipid biosynthesis; glycosylphosphatidylinositol-anchor biosynthesis.</text>
</comment>
<evidence type="ECO:0000256" key="9">
    <source>
        <dbReference type="ARBA" id="ARBA00022824"/>
    </source>
</evidence>
<comment type="caution">
    <text evidence="12">Lacks conserved residue(s) required for the propagation of feature annotation.</text>
</comment>
<keyword evidence="9 12" id="KW-0256">Endoplasmic reticulum</keyword>
<protein>
    <recommendedName>
        <fullName evidence="4 12">GPI mannosyltransferase 2</fullName>
        <ecNumber evidence="12">2.4.1.-</ecNumber>
    </recommendedName>
</protein>
<feature type="transmembrane region" description="Helical" evidence="12">
    <location>
        <begin position="16"/>
        <end position="34"/>
    </location>
</feature>
<evidence type="ECO:0000256" key="5">
    <source>
        <dbReference type="ARBA" id="ARBA00022502"/>
    </source>
</evidence>
<evidence type="ECO:0000313" key="14">
    <source>
        <dbReference type="Proteomes" id="UP000700596"/>
    </source>
</evidence>